<gene>
    <name evidence="1" type="ORF">C7M71_005025</name>
</gene>
<evidence type="ECO:0000313" key="2">
    <source>
        <dbReference type="Proteomes" id="UP000249340"/>
    </source>
</evidence>
<accession>A0A345ST52</accession>
<dbReference type="AlphaFoldDB" id="A0A345ST52"/>
<dbReference type="Proteomes" id="UP000249340">
    <property type="component" value="Chromosome"/>
</dbReference>
<sequence length="184" mass="19523">MTDTAFRPEAAASYLDARVAATAAFLPALGELVSAGVGTVRHGADRTLYIAATGPHAAYGPRVLHSRPLNPSGGRERVVLCAVPERPDPVDVSLELLDRAFWAEGVLLAHMGVHRTGPDHWPTARIGVELRSVDPEVDPALLSARLEAWRTAVQARTADAVPVTWAAAPTPVPTPATPGLRQLR</sequence>
<keyword evidence="2" id="KW-1185">Reference proteome</keyword>
<name>A0A345ST52_9ACTN</name>
<evidence type="ECO:0000313" key="1">
    <source>
        <dbReference type="EMBL" id="AXI76907.1"/>
    </source>
</evidence>
<organism evidence="1 2">
    <name type="scientific">Peterkaempfera bronchialis</name>
    <dbReference type="NCBI Taxonomy" id="2126346"/>
    <lineage>
        <taxon>Bacteria</taxon>
        <taxon>Bacillati</taxon>
        <taxon>Actinomycetota</taxon>
        <taxon>Actinomycetes</taxon>
        <taxon>Kitasatosporales</taxon>
        <taxon>Streptomycetaceae</taxon>
        <taxon>Peterkaempfera</taxon>
    </lineage>
</organism>
<dbReference type="RefSeq" id="WP_114914194.1">
    <property type="nucleotide sequence ID" value="NZ_CP031264.1"/>
</dbReference>
<dbReference type="KEGG" id="stri:C7M71_005025"/>
<protein>
    <submittedName>
        <fullName evidence="1">Uncharacterized protein</fullName>
    </submittedName>
</protein>
<dbReference type="EMBL" id="CP031264">
    <property type="protein sequence ID" value="AXI76907.1"/>
    <property type="molecule type" value="Genomic_DNA"/>
</dbReference>
<proteinExistence type="predicted"/>
<reference evidence="2" key="1">
    <citation type="submission" date="2018-07" db="EMBL/GenBank/DDBJ databases">
        <title>Streptacidiphilus bronchialis DSM 106435 chromosome.</title>
        <authorList>
            <person name="Batra D."/>
            <person name="Gulvik C.A."/>
        </authorList>
    </citation>
    <scope>NUCLEOTIDE SEQUENCE [LARGE SCALE GENOMIC DNA]</scope>
    <source>
        <strain evidence="2">DSM 106435</strain>
    </source>
</reference>